<dbReference type="Proteomes" id="UP000295252">
    <property type="component" value="Unassembled WGS sequence"/>
</dbReference>
<keyword evidence="2" id="KW-1185">Reference proteome</keyword>
<reference evidence="2" key="1">
    <citation type="journal article" date="2014" name="Science">
        <title>The coffee genome provides insight into the convergent evolution of caffeine biosynthesis.</title>
        <authorList>
            <person name="Denoeud F."/>
            <person name="Carretero-Paulet L."/>
            <person name="Dereeper A."/>
            <person name="Droc G."/>
            <person name="Guyot R."/>
            <person name="Pietrella M."/>
            <person name="Zheng C."/>
            <person name="Alberti A."/>
            <person name="Anthony F."/>
            <person name="Aprea G."/>
            <person name="Aury J.M."/>
            <person name="Bento P."/>
            <person name="Bernard M."/>
            <person name="Bocs S."/>
            <person name="Campa C."/>
            <person name="Cenci A."/>
            <person name="Combes M.C."/>
            <person name="Crouzillat D."/>
            <person name="Da Silva C."/>
            <person name="Daddiego L."/>
            <person name="De Bellis F."/>
            <person name="Dussert S."/>
            <person name="Garsmeur O."/>
            <person name="Gayraud T."/>
            <person name="Guignon V."/>
            <person name="Jahn K."/>
            <person name="Jamilloux V."/>
            <person name="Joet T."/>
            <person name="Labadie K."/>
            <person name="Lan T."/>
            <person name="Leclercq J."/>
            <person name="Lepelley M."/>
            <person name="Leroy T."/>
            <person name="Li L.T."/>
            <person name="Librado P."/>
            <person name="Lopez L."/>
            <person name="Munoz A."/>
            <person name="Noel B."/>
            <person name="Pallavicini A."/>
            <person name="Perrotta G."/>
            <person name="Poncet V."/>
            <person name="Pot D."/>
            <person name="Priyono X."/>
            <person name="Rigoreau M."/>
            <person name="Rouard M."/>
            <person name="Rozas J."/>
            <person name="Tranchant-Dubreuil C."/>
            <person name="VanBuren R."/>
            <person name="Zhang Q."/>
            <person name="Andrade A.C."/>
            <person name="Argout X."/>
            <person name="Bertrand B."/>
            <person name="de Kochko A."/>
            <person name="Graziosi G."/>
            <person name="Henry R.J."/>
            <person name="Jayarama X."/>
            <person name="Ming R."/>
            <person name="Nagai C."/>
            <person name="Rounsley S."/>
            <person name="Sankoff D."/>
            <person name="Giuliano G."/>
            <person name="Albert V.A."/>
            <person name="Wincker P."/>
            <person name="Lashermes P."/>
        </authorList>
    </citation>
    <scope>NUCLEOTIDE SEQUENCE [LARGE SCALE GENOMIC DNA]</scope>
    <source>
        <strain evidence="2">cv. DH200-94</strain>
    </source>
</reference>
<accession>A0A068VGW5</accession>
<dbReference type="EMBL" id="HG739772">
    <property type="protein sequence ID" value="CDP19799.1"/>
    <property type="molecule type" value="Genomic_DNA"/>
</dbReference>
<dbReference type="InParanoid" id="A0A068VGW5"/>
<protein>
    <submittedName>
        <fullName evidence="1">DH200=94 genomic scaffold, scaffold_688</fullName>
    </submittedName>
</protein>
<dbReference type="Gramene" id="CDP19799">
    <property type="protein sequence ID" value="CDP19799"/>
    <property type="gene ID" value="GSCOC_T00002077001"/>
</dbReference>
<evidence type="ECO:0000313" key="1">
    <source>
        <dbReference type="EMBL" id="CDP19799.1"/>
    </source>
</evidence>
<name>A0A068VGW5_COFCA</name>
<sequence>MCYGVNEEVSSNLICFRQRKAYQGTNLLLRLVANLVDLGSIPL</sequence>
<dbReference type="AlphaFoldDB" id="A0A068VGW5"/>
<proteinExistence type="predicted"/>
<organism evidence="1 2">
    <name type="scientific">Coffea canephora</name>
    <name type="common">Robusta coffee</name>
    <dbReference type="NCBI Taxonomy" id="49390"/>
    <lineage>
        <taxon>Eukaryota</taxon>
        <taxon>Viridiplantae</taxon>
        <taxon>Streptophyta</taxon>
        <taxon>Embryophyta</taxon>
        <taxon>Tracheophyta</taxon>
        <taxon>Spermatophyta</taxon>
        <taxon>Magnoliopsida</taxon>
        <taxon>eudicotyledons</taxon>
        <taxon>Gunneridae</taxon>
        <taxon>Pentapetalae</taxon>
        <taxon>asterids</taxon>
        <taxon>lamiids</taxon>
        <taxon>Gentianales</taxon>
        <taxon>Rubiaceae</taxon>
        <taxon>Ixoroideae</taxon>
        <taxon>Gardenieae complex</taxon>
        <taxon>Bertiereae - Coffeeae clade</taxon>
        <taxon>Coffeeae</taxon>
        <taxon>Coffea</taxon>
    </lineage>
</organism>
<gene>
    <name evidence="1" type="ORF">GSCOC_T00002077001</name>
</gene>
<evidence type="ECO:0000313" key="2">
    <source>
        <dbReference type="Proteomes" id="UP000295252"/>
    </source>
</evidence>